<evidence type="ECO:0000256" key="1">
    <source>
        <dbReference type="ARBA" id="ARBA00001933"/>
    </source>
</evidence>
<dbReference type="InterPro" id="IPR029063">
    <property type="entry name" value="SAM-dependent_MTases_sf"/>
</dbReference>
<evidence type="ECO:0000313" key="8">
    <source>
        <dbReference type="EMBL" id="VFJ61292.1"/>
    </source>
</evidence>
<dbReference type="GO" id="GO:0030170">
    <property type="term" value="F:pyridoxal phosphate binding"/>
    <property type="evidence" value="ECO:0007669"/>
    <property type="project" value="InterPro"/>
</dbReference>
<evidence type="ECO:0000256" key="6">
    <source>
        <dbReference type="PIRSR" id="PIRSR602129-50"/>
    </source>
</evidence>
<dbReference type="GO" id="GO:0005737">
    <property type="term" value="C:cytoplasm"/>
    <property type="evidence" value="ECO:0007669"/>
    <property type="project" value="TreeGrafter"/>
</dbReference>
<proteinExistence type="inferred from homology"/>
<dbReference type="GO" id="GO:0019752">
    <property type="term" value="P:carboxylic acid metabolic process"/>
    <property type="evidence" value="ECO:0007669"/>
    <property type="project" value="InterPro"/>
</dbReference>
<sequence>MEIFTLEENITSSGIWKADKDNDPINDYRYLAQRFDWKKVFSSYHDTSGKVRLLDIACGAGRWLRAFLYYVSPSFPASQKLEIVYDLLDRAKPALLKAADRIDTPFVPGRQYICSIQDAELRKSFYDIIWCMHGFYAIPRGDLDSILLKITGSLREHGTAYIALATRESFYVRCYDEYLRWFGGEEQAEFTCTEDIVEVLQRLGIQYREDTIRYHERLMVSDIQGLDHYIRTESIMNSFGREGSEDDAKEFIGLEELLRHREMGRFLRGFIRDGHYHFPEEIRLISFGNPPARTAVVPLWPNGEEMKRLMDAAIEYVIPHQEHPDQFPLAGSGFEWIHRKTINDHKNRCAACASAFAGTEEPLPEMGSSDIDGLLRKVCHELALCGTNDNGGGYLAYIPSGGLFHAALADFISLSINRYTSMFMAAPGFAAIENQTIRWLCDIVEFPRGAGGVMTSGGSVATLTAIHVARVKRLPTLTAAVKGIAYVSEQGHHCIEEGLSVCGFRTENLRKIGVDEQFRIRMDLLEQAIERDKRTGLHPFLLVGMAGTTNTGAVDDLGAMNELARRHNLWFHVDAAYGGFFLLTERGRVRMEGIRLADSIVLDPHKSLFLPYGTGALLVRDQADLGSSFPFSGTYMHTAQEYAPDDIMSLSPELTRDFRGLRVWLPIKMLGIKPFRDQLDEKLDLAQWMAQALSRIPHIRVVASPQLSIFAFKLHPPGEGDLDGLNKRFLDAINRRGNILLSPFRDLRYPGGFAIRVAILSFRTTLIHLEQGVWDIRETAREVLDESVHRAIPLPK</sequence>
<dbReference type="Pfam" id="PF00282">
    <property type="entry name" value="Pyridoxal_deC"/>
    <property type="match status" value="1"/>
</dbReference>
<dbReference type="AlphaFoldDB" id="A0A450T3Y0"/>
<accession>A0A450T3Y0</accession>
<comment type="similarity">
    <text evidence="2">Belongs to the group II decarboxylase family.</text>
</comment>
<dbReference type="Gene3D" id="3.40.640.10">
    <property type="entry name" value="Type I PLP-dependent aspartate aminotransferase-like (Major domain)"/>
    <property type="match status" value="1"/>
</dbReference>
<comment type="cofactor">
    <cofactor evidence="1 6">
        <name>pyridoxal 5'-phosphate</name>
        <dbReference type="ChEBI" id="CHEBI:597326"/>
    </cofactor>
</comment>
<protein>
    <submittedName>
        <fullName evidence="8">Glutamate or tyrosine decarboxylase</fullName>
    </submittedName>
</protein>
<reference evidence="8" key="1">
    <citation type="submission" date="2019-02" db="EMBL/GenBank/DDBJ databases">
        <authorList>
            <person name="Gruber-Vodicka R. H."/>
            <person name="Seah K. B. B."/>
        </authorList>
    </citation>
    <scope>NUCLEOTIDE SEQUENCE</scope>
    <source>
        <strain evidence="8">BECK_BZ163</strain>
        <strain evidence="9">BECK_BZ164</strain>
        <strain evidence="7">BECK_BZ165</strain>
    </source>
</reference>
<dbReference type="PANTHER" id="PTHR11999:SF70">
    <property type="entry name" value="MIP05841P"/>
    <property type="match status" value="1"/>
</dbReference>
<evidence type="ECO:0000256" key="3">
    <source>
        <dbReference type="ARBA" id="ARBA00022793"/>
    </source>
</evidence>
<dbReference type="PANTHER" id="PTHR11999">
    <property type="entry name" value="GROUP II PYRIDOXAL-5-PHOSPHATE DECARBOXYLASE"/>
    <property type="match status" value="1"/>
</dbReference>
<evidence type="ECO:0000256" key="5">
    <source>
        <dbReference type="ARBA" id="ARBA00023239"/>
    </source>
</evidence>
<dbReference type="SUPFAM" id="SSF53335">
    <property type="entry name" value="S-adenosyl-L-methionine-dependent methyltransferases"/>
    <property type="match status" value="1"/>
</dbReference>
<keyword evidence="4 6" id="KW-0663">Pyridoxal phosphate</keyword>
<dbReference type="Gene3D" id="3.90.1150.10">
    <property type="entry name" value="Aspartate Aminotransferase, domain 1"/>
    <property type="match status" value="1"/>
</dbReference>
<keyword evidence="3" id="KW-0210">Decarboxylase</keyword>
<dbReference type="SUPFAM" id="SSF53383">
    <property type="entry name" value="PLP-dependent transferases"/>
    <property type="match status" value="1"/>
</dbReference>
<gene>
    <name evidence="8" type="ORF">BECKFM1743A_GA0114220_102811</name>
    <name evidence="9" type="ORF">BECKFM1743B_GA0114221_102831</name>
    <name evidence="7" type="ORF">BECKFM1743C_GA0114222_102511</name>
</gene>
<evidence type="ECO:0000256" key="2">
    <source>
        <dbReference type="ARBA" id="ARBA00009533"/>
    </source>
</evidence>
<dbReference type="InterPro" id="IPR015422">
    <property type="entry name" value="PyrdxlP-dep_Trfase_small"/>
</dbReference>
<dbReference type="GO" id="GO:0016831">
    <property type="term" value="F:carboxy-lyase activity"/>
    <property type="evidence" value="ECO:0007669"/>
    <property type="project" value="UniProtKB-KW"/>
</dbReference>
<dbReference type="InterPro" id="IPR002129">
    <property type="entry name" value="PyrdxlP-dep_de-COase"/>
</dbReference>
<dbReference type="InterPro" id="IPR010977">
    <property type="entry name" value="Aromatic_deC"/>
</dbReference>
<name>A0A450T3Y0_9GAMM</name>
<evidence type="ECO:0000256" key="4">
    <source>
        <dbReference type="ARBA" id="ARBA00022898"/>
    </source>
</evidence>
<dbReference type="EMBL" id="CAADFA010000251">
    <property type="protein sequence ID" value="VFJ59640.1"/>
    <property type="molecule type" value="Genomic_DNA"/>
</dbReference>
<keyword evidence="5" id="KW-0456">Lyase</keyword>
<evidence type="ECO:0000313" key="7">
    <source>
        <dbReference type="EMBL" id="VFJ59640.1"/>
    </source>
</evidence>
<organism evidence="8">
    <name type="scientific">Candidatus Kentrum sp. FM</name>
    <dbReference type="NCBI Taxonomy" id="2126340"/>
    <lineage>
        <taxon>Bacteria</taxon>
        <taxon>Pseudomonadati</taxon>
        <taxon>Pseudomonadota</taxon>
        <taxon>Gammaproteobacteria</taxon>
        <taxon>Candidatus Kentrum</taxon>
    </lineage>
</organism>
<dbReference type="EMBL" id="CAADFL010000283">
    <property type="protein sequence ID" value="VFK13509.1"/>
    <property type="molecule type" value="Genomic_DNA"/>
</dbReference>
<dbReference type="EMBL" id="CAADEZ010000281">
    <property type="protein sequence ID" value="VFJ61292.1"/>
    <property type="molecule type" value="Genomic_DNA"/>
</dbReference>
<dbReference type="InterPro" id="IPR015424">
    <property type="entry name" value="PyrdxlP-dep_Trfase"/>
</dbReference>
<dbReference type="InterPro" id="IPR015421">
    <property type="entry name" value="PyrdxlP-dep_Trfase_major"/>
</dbReference>
<dbReference type="Gene3D" id="3.40.50.150">
    <property type="entry name" value="Vaccinia Virus protein VP39"/>
    <property type="match status" value="1"/>
</dbReference>
<feature type="modified residue" description="N6-(pyridoxal phosphate)lysine" evidence="6">
    <location>
        <position position="606"/>
    </location>
</feature>
<evidence type="ECO:0000313" key="9">
    <source>
        <dbReference type="EMBL" id="VFK13509.1"/>
    </source>
</evidence>